<dbReference type="InterPro" id="IPR036631">
    <property type="entry name" value="MGMT_N_sf"/>
</dbReference>
<organism evidence="1 2">
    <name type="scientific">Mya arenaria</name>
    <name type="common">Soft-shell clam</name>
    <dbReference type="NCBI Taxonomy" id="6604"/>
    <lineage>
        <taxon>Eukaryota</taxon>
        <taxon>Metazoa</taxon>
        <taxon>Spiralia</taxon>
        <taxon>Lophotrochozoa</taxon>
        <taxon>Mollusca</taxon>
        <taxon>Bivalvia</taxon>
        <taxon>Autobranchia</taxon>
        <taxon>Heteroconchia</taxon>
        <taxon>Euheterodonta</taxon>
        <taxon>Imparidentia</taxon>
        <taxon>Neoheterodontei</taxon>
        <taxon>Myida</taxon>
        <taxon>Myoidea</taxon>
        <taxon>Myidae</taxon>
        <taxon>Mya</taxon>
    </lineage>
</organism>
<keyword evidence="2" id="KW-1185">Reference proteome</keyword>
<dbReference type="Gene3D" id="3.30.160.70">
    <property type="entry name" value="Methylated DNA-protein cysteine methyltransferase domain"/>
    <property type="match status" value="1"/>
</dbReference>
<evidence type="ECO:0000313" key="2">
    <source>
        <dbReference type="Proteomes" id="UP001164746"/>
    </source>
</evidence>
<name>A0ABY7DID7_MYAAR</name>
<sequence>MLDCIRLEPVIVAAGLWSSRYCLVAAADTANGHCDHQQDSLCCLNSPCQHVVGELWRNNLYAQSLWVHRRWVEIDSSRQSSQGGWNGDRIMDALDDFVHYELFPFSALQLKRLPHLEELENAYPGELLISTCYNANLLSASHLFLLCEESETVIKGYRGRLGKTEAGFVNRAVFIYHIFVIVNYPGKERIKILLKPYLGQKESHQHKAVMSIKCQYGPTNTYIVATPLGDYEVVCCPKGLHDLGMVGSVNDANFTPKPGIKVCLKSQQYEDNGYTYKPATDCVNWLEAYFSTKDKRDCNKHICPRNYNNTTIYNRFNNNCNVFANN</sequence>
<dbReference type="EMBL" id="CP111013">
    <property type="protein sequence ID" value="WAQ96100.1"/>
    <property type="molecule type" value="Genomic_DNA"/>
</dbReference>
<dbReference type="Proteomes" id="UP001164746">
    <property type="component" value="Chromosome 2"/>
</dbReference>
<dbReference type="SUPFAM" id="SSF53155">
    <property type="entry name" value="Methylated DNA-protein cysteine methyltransferase domain"/>
    <property type="match status" value="1"/>
</dbReference>
<protein>
    <submittedName>
        <fullName evidence="1">Uncharacterized protein</fullName>
    </submittedName>
</protein>
<evidence type="ECO:0000313" key="1">
    <source>
        <dbReference type="EMBL" id="WAQ96100.1"/>
    </source>
</evidence>
<gene>
    <name evidence="1" type="ORF">MAR_028790</name>
</gene>
<reference evidence="1" key="1">
    <citation type="submission" date="2022-11" db="EMBL/GenBank/DDBJ databases">
        <title>Centuries of genome instability and evolution in soft-shell clam transmissible cancer (bioRxiv).</title>
        <authorList>
            <person name="Hart S.F.M."/>
            <person name="Yonemitsu M.A."/>
            <person name="Giersch R.M."/>
            <person name="Beal B.F."/>
            <person name="Arriagada G."/>
            <person name="Davis B.W."/>
            <person name="Ostrander E.A."/>
            <person name="Goff S.P."/>
            <person name="Metzger M.J."/>
        </authorList>
    </citation>
    <scope>NUCLEOTIDE SEQUENCE</scope>
    <source>
        <strain evidence="1">MELC-2E11</strain>
        <tissue evidence="1">Siphon/mantle</tissue>
    </source>
</reference>
<accession>A0ABY7DID7</accession>
<proteinExistence type="predicted"/>